<organism evidence="1 2">
    <name type="scientific">Neofusicoccum parvum</name>
    <dbReference type="NCBI Taxonomy" id="310453"/>
    <lineage>
        <taxon>Eukaryota</taxon>
        <taxon>Fungi</taxon>
        <taxon>Dikarya</taxon>
        <taxon>Ascomycota</taxon>
        <taxon>Pezizomycotina</taxon>
        <taxon>Dothideomycetes</taxon>
        <taxon>Dothideomycetes incertae sedis</taxon>
        <taxon>Botryosphaeriales</taxon>
        <taxon>Botryosphaeriaceae</taxon>
        <taxon>Neofusicoccum</taxon>
    </lineage>
</organism>
<evidence type="ECO:0000313" key="1">
    <source>
        <dbReference type="EMBL" id="GME23676.1"/>
    </source>
</evidence>
<name>A0ACB5RT50_9PEZI</name>
<reference evidence="1" key="1">
    <citation type="submission" date="2024-09" db="EMBL/GenBank/DDBJ databases">
        <title>Draft Genome Sequences of Neofusicoccum parvum.</title>
        <authorList>
            <person name="Ashida A."/>
            <person name="Camagna M."/>
            <person name="Tanaka A."/>
            <person name="Takemoto D."/>
        </authorList>
    </citation>
    <scope>NUCLEOTIDE SEQUENCE</scope>
    <source>
        <strain evidence="1">PPO83</strain>
    </source>
</reference>
<gene>
    <name evidence="1" type="primary">g8219</name>
    <name evidence="1" type="ORF">NpPPO83_00008219</name>
</gene>
<dbReference type="Proteomes" id="UP001165186">
    <property type="component" value="Unassembled WGS sequence"/>
</dbReference>
<sequence>MSGRSLKRARAEGGDILTNSPPKRAHHGIYTTATSTVAVSATRNIHKPGVFPFFGLSSELRNQIYEHVVDDLTADLDTHPIALKVCRYMLWDPLDSRKRVREILNTAAGLGHASSRLRNQFWPLLWSRAKFCLCHCTLPHSEDPPLLYQGVIMDIGKLMELPPMITGPRELGCGRITRMAFLWCRPPKAKLREWVAAPYGLTEQLVAVLMKLEFRGEVEVNCMCYELALFREMLDDAVARVCSGAATSLKDAMNAVRRNTRVQDLLHRHMAFMQRPMSCGHPGREIVHYTALVNFSRALESHHADVEPHDVPHFLDRNDYMIL</sequence>
<protein>
    <submittedName>
        <fullName evidence="1">Uncharacterized protein</fullName>
    </submittedName>
</protein>
<proteinExistence type="predicted"/>
<comment type="caution">
    <text evidence="1">The sequence shown here is derived from an EMBL/GenBank/DDBJ whole genome shotgun (WGS) entry which is preliminary data.</text>
</comment>
<evidence type="ECO:0000313" key="2">
    <source>
        <dbReference type="Proteomes" id="UP001165186"/>
    </source>
</evidence>
<accession>A0ACB5RT50</accession>
<keyword evidence="2" id="KW-1185">Reference proteome</keyword>
<dbReference type="EMBL" id="BSXG01000008">
    <property type="protein sequence ID" value="GME23676.1"/>
    <property type="molecule type" value="Genomic_DNA"/>
</dbReference>